<gene>
    <name evidence="3" type="ORF">H2201_003009</name>
</gene>
<keyword evidence="1" id="KW-1133">Transmembrane helix</keyword>
<accession>A0ABQ9NWZ4</accession>
<feature type="transmembrane region" description="Helical" evidence="1">
    <location>
        <begin position="287"/>
        <end position="316"/>
    </location>
</feature>
<comment type="caution">
    <text evidence="3">The sequence shown here is derived from an EMBL/GenBank/DDBJ whole genome shotgun (WGS) entry which is preliminary data.</text>
</comment>
<keyword evidence="1" id="KW-0812">Transmembrane</keyword>
<sequence>MRLRTALLGWSTVIRSTFGASTGSAGNVKSDLSQGAQSLENQLRQDAEDFLAVLTSSQIPSVIAHAPRIRTARQVGDASRFDPIAWETATEQACQTALGALNGRASNPSGIAVCYNLPSLDNITGIFQAEMRMYNITPPTGPWTGITSQDISLTLSYLDATVQAIEGMLVKRENNPSPLPVNGKYETKIVKRQDRGLSRIETMNYVGQINSSSTSSGMSETQLQSVLTPAIRLSAVSPGTGEEVTATLSSTEASFLSGALAKPALTPTDAPTAAASPFVLPGTTLGVFPVGLVVTMIWFGGFVGAVGYGTIGRIRFRDQYRRRKKRELAMGMRTI</sequence>
<keyword evidence="4" id="KW-1185">Reference proteome</keyword>
<evidence type="ECO:0000256" key="1">
    <source>
        <dbReference type="SAM" id="Phobius"/>
    </source>
</evidence>
<proteinExistence type="predicted"/>
<keyword evidence="2" id="KW-0732">Signal</keyword>
<feature type="chain" id="PRO_5047362714" evidence="2">
    <location>
        <begin position="20"/>
        <end position="335"/>
    </location>
</feature>
<dbReference type="Proteomes" id="UP001172684">
    <property type="component" value="Unassembled WGS sequence"/>
</dbReference>
<evidence type="ECO:0000313" key="4">
    <source>
        <dbReference type="Proteomes" id="UP001172684"/>
    </source>
</evidence>
<feature type="signal peptide" evidence="2">
    <location>
        <begin position="1"/>
        <end position="19"/>
    </location>
</feature>
<reference evidence="3" key="1">
    <citation type="submission" date="2022-10" db="EMBL/GenBank/DDBJ databases">
        <title>Culturing micro-colonial fungi from biological soil crusts in the Mojave desert and describing Neophaeococcomyces mojavensis, and introducing the new genera and species Taxawa tesnikishii.</title>
        <authorList>
            <person name="Kurbessoian T."/>
            <person name="Stajich J.E."/>
        </authorList>
    </citation>
    <scope>NUCLEOTIDE SEQUENCE</scope>
    <source>
        <strain evidence="3">TK_1</strain>
    </source>
</reference>
<organism evidence="3 4">
    <name type="scientific">Coniosporium apollinis</name>
    <dbReference type="NCBI Taxonomy" id="61459"/>
    <lineage>
        <taxon>Eukaryota</taxon>
        <taxon>Fungi</taxon>
        <taxon>Dikarya</taxon>
        <taxon>Ascomycota</taxon>
        <taxon>Pezizomycotina</taxon>
        <taxon>Dothideomycetes</taxon>
        <taxon>Dothideomycetes incertae sedis</taxon>
        <taxon>Coniosporium</taxon>
    </lineage>
</organism>
<evidence type="ECO:0000256" key="2">
    <source>
        <dbReference type="SAM" id="SignalP"/>
    </source>
</evidence>
<dbReference type="EMBL" id="JAPDRL010000016">
    <property type="protein sequence ID" value="KAJ9666875.1"/>
    <property type="molecule type" value="Genomic_DNA"/>
</dbReference>
<evidence type="ECO:0000313" key="3">
    <source>
        <dbReference type="EMBL" id="KAJ9666875.1"/>
    </source>
</evidence>
<keyword evidence="1" id="KW-0472">Membrane</keyword>
<protein>
    <submittedName>
        <fullName evidence="3">Uncharacterized protein</fullName>
    </submittedName>
</protein>
<name>A0ABQ9NWZ4_9PEZI</name>